<name>D2S5J8_GEOOG</name>
<dbReference type="InterPro" id="IPR027417">
    <property type="entry name" value="P-loop_NTPase"/>
</dbReference>
<protein>
    <submittedName>
        <fullName evidence="10">ABC transporter related protein</fullName>
    </submittedName>
</protein>
<keyword evidence="2" id="KW-0813">Transport</keyword>
<keyword evidence="3" id="KW-1003">Cell membrane</keyword>
<dbReference type="InterPro" id="IPR017871">
    <property type="entry name" value="ABC_transporter-like_CS"/>
</dbReference>
<dbReference type="HOGENOM" id="CLU_000604_92_2_11"/>
<keyword evidence="5" id="KW-0547">Nucleotide-binding</keyword>
<dbReference type="RefSeq" id="WP_012948711.1">
    <property type="nucleotide sequence ID" value="NC_013757.1"/>
</dbReference>
<organism evidence="10 11">
    <name type="scientific">Geodermatophilus obscurus (strain ATCC 25078 / DSM 43160 / JCM 3152 / CCUG 61914 / KCC A-0152 / KCTC 9177 / NBRC 13315 / NRRL B-3577 / G-20)</name>
    <dbReference type="NCBI Taxonomy" id="526225"/>
    <lineage>
        <taxon>Bacteria</taxon>
        <taxon>Bacillati</taxon>
        <taxon>Actinomycetota</taxon>
        <taxon>Actinomycetes</taxon>
        <taxon>Geodermatophilales</taxon>
        <taxon>Geodermatophilaceae</taxon>
        <taxon>Geodermatophilus</taxon>
    </lineage>
</organism>
<keyword evidence="6" id="KW-0067">ATP-binding</keyword>
<keyword evidence="4" id="KW-0677">Repeat</keyword>
<dbReference type="PROSITE" id="PS00211">
    <property type="entry name" value="ABC_TRANSPORTER_1"/>
    <property type="match status" value="1"/>
</dbReference>
<dbReference type="Pfam" id="PF00005">
    <property type="entry name" value="ABC_tran"/>
    <property type="match status" value="2"/>
</dbReference>
<dbReference type="InterPro" id="IPR003593">
    <property type="entry name" value="AAA+_ATPase"/>
</dbReference>
<dbReference type="PROSITE" id="PS50893">
    <property type="entry name" value="ABC_TRANSPORTER_2"/>
    <property type="match status" value="2"/>
</dbReference>
<evidence type="ECO:0000313" key="11">
    <source>
        <dbReference type="Proteomes" id="UP000001382"/>
    </source>
</evidence>
<dbReference type="eggNOG" id="COG1129">
    <property type="taxonomic scope" value="Bacteria"/>
</dbReference>
<evidence type="ECO:0000256" key="7">
    <source>
        <dbReference type="ARBA" id="ARBA00022967"/>
    </source>
</evidence>
<accession>D2S5J8</accession>
<proteinExistence type="predicted"/>
<keyword evidence="7" id="KW-1278">Translocase</keyword>
<dbReference type="PANTHER" id="PTHR43790:SF9">
    <property type="entry name" value="GALACTOFURANOSE TRANSPORTER ATP-BINDING PROTEIN YTFR"/>
    <property type="match status" value="1"/>
</dbReference>
<evidence type="ECO:0000256" key="1">
    <source>
        <dbReference type="ARBA" id="ARBA00004202"/>
    </source>
</evidence>
<dbReference type="SUPFAM" id="SSF52540">
    <property type="entry name" value="P-loop containing nucleoside triphosphate hydrolases"/>
    <property type="match status" value="2"/>
</dbReference>
<feature type="domain" description="ABC transporter" evidence="9">
    <location>
        <begin position="5"/>
        <end position="240"/>
    </location>
</feature>
<gene>
    <name evidence="10" type="ordered locus">Gobs_2643</name>
</gene>
<dbReference type="FunFam" id="3.40.50.300:FF:000127">
    <property type="entry name" value="Ribose import ATP-binding protein RbsA"/>
    <property type="match status" value="1"/>
</dbReference>
<dbReference type="STRING" id="526225.Gobs_2643"/>
<dbReference type="Proteomes" id="UP000001382">
    <property type="component" value="Chromosome"/>
</dbReference>
<dbReference type="EMBL" id="CP001867">
    <property type="protein sequence ID" value="ADB75278.1"/>
    <property type="molecule type" value="Genomic_DNA"/>
</dbReference>
<dbReference type="SMART" id="SM00382">
    <property type="entry name" value="AAA"/>
    <property type="match status" value="2"/>
</dbReference>
<keyword evidence="8" id="KW-0472">Membrane</keyword>
<evidence type="ECO:0000256" key="5">
    <source>
        <dbReference type="ARBA" id="ARBA00022741"/>
    </source>
</evidence>
<evidence type="ECO:0000256" key="3">
    <source>
        <dbReference type="ARBA" id="ARBA00022475"/>
    </source>
</evidence>
<evidence type="ECO:0000256" key="6">
    <source>
        <dbReference type="ARBA" id="ARBA00022840"/>
    </source>
</evidence>
<reference evidence="11" key="2">
    <citation type="submission" date="2010-01" db="EMBL/GenBank/DDBJ databases">
        <title>The complete genome of Geodermatophilus obscurus DSM 43160.</title>
        <authorList>
            <consortium name="US DOE Joint Genome Institute (JGI-PGF)"/>
            <person name="Lucas S."/>
            <person name="Copeland A."/>
            <person name="Lapidus A."/>
            <person name="Glavina del Rio T."/>
            <person name="Dalin E."/>
            <person name="Tice H."/>
            <person name="Bruce D."/>
            <person name="Goodwin L."/>
            <person name="Pitluck S."/>
            <person name="Kyrpides N."/>
            <person name="Mavromatis K."/>
            <person name="Ivanova N."/>
            <person name="Munk A.C."/>
            <person name="Brettin T."/>
            <person name="Detter J.C."/>
            <person name="Han C."/>
            <person name="Larimer F."/>
            <person name="Land M."/>
            <person name="Hauser L."/>
            <person name="Markowitz V."/>
            <person name="Cheng J.-F."/>
            <person name="Hugenholtz P."/>
            <person name="Woyke T."/>
            <person name="Wu D."/>
            <person name="Jando M."/>
            <person name="Schneider S."/>
            <person name="Klenk H.-P."/>
            <person name="Eisen J.A."/>
        </authorList>
    </citation>
    <scope>NUCLEOTIDE SEQUENCE [LARGE SCALE GENOMIC DNA]</scope>
    <source>
        <strain evidence="11">ATCC 25078 / DSM 43160 / JCM 3152 / KCC A-0152 / KCTC 9177 / NBRC 13315 / NRRL B-3577 / G-20</strain>
    </source>
</reference>
<dbReference type="InterPro" id="IPR003439">
    <property type="entry name" value="ABC_transporter-like_ATP-bd"/>
</dbReference>
<reference evidence="10 11" key="1">
    <citation type="journal article" date="2010" name="Stand. Genomic Sci.">
        <title>Complete genome sequence of Geodermatophilus obscurus type strain (G-20).</title>
        <authorList>
            <person name="Ivanova N."/>
            <person name="Sikorski J."/>
            <person name="Jando M."/>
            <person name="Munk C."/>
            <person name="Lapidus A."/>
            <person name="Glavina Del Rio T."/>
            <person name="Copeland A."/>
            <person name="Tice H."/>
            <person name="Cheng J.-F."/>
            <person name="Lucas S."/>
            <person name="Chen F."/>
            <person name="Nolan M."/>
            <person name="Bruce D."/>
            <person name="Goodwin L."/>
            <person name="Pitluck S."/>
            <person name="Mavromatis K."/>
            <person name="Mikhailova N."/>
            <person name="Pati A."/>
            <person name="Chen A."/>
            <person name="Palaniappan K."/>
            <person name="Land M."/>
            <person name="Hauser L."/>
            <person name="Chang Y.-J."/>
            <person name="Jeffries C.D."/>
            <person name="Meincke L."/>
            <person name="Brettin T."/>
            <person name="Detter J.C."/>
            <person name="Detter J.C."/>
            <person name="Rohde M."/>
            <person name="Goeker M."/>
            <person name="Bristow J."/>
            <person name="Eisen J.A."/>
            <person name="Markowitz V."/>
            <person name="Hugenholtz P."/>
            <person name="Kyrpides N.C."/>
            <person name="Klenk H.-P."/>
        </authorList>
    </citation>
    <scope>NUCLEOTIDE SEQUENCE [LARGE SCALE GENOMIC DNA]</scope>
    <source>
        <strain evidence="11">ATCC 25078 / DSM 43160 / JCM 3152 / KCC A-0152 / KCTC 9177 / NBRC 13315 / NRRL B-3577 / G-20</strain>
    </source>
</reference>
<dbReference type="CDD" id="cd03215">
    <property type="entry name" value="ABC_Carb_Monos_II"/>
    <property type="match status" value="1"/>
</dbReference>
<evidence type="ECO:0000259" key="9">
    <source>
        <dbReference type="PROSITE" id="PS50893"/>
    </source>
</evidence>
<dbReference type="OrthoDB" id="39350at2"/>
<dbReference type="GO" id="GO:0016887">
    <property type="term" value="F:ATP hydrolysis activity"/>
    <property type="evidence" value="ECO:0007669"/>
    <property type="project" value="InterPro"/>
</dbReference>
<evidence type="ECO:0000256" key="2">
    <source>
        <dbReference type="ARBA" id="ARBA00022448"/>
    </source>
</evidence>
<keyword evidence="11" id="KW-1185">Reference proteome</keyword>
<evidence type="ECO:0000256" key="4">
    <source>
        <dbReference type="ARBA" id="ARBA00022737"/>
    </source>
</evidence>
<dbReference type="Gene3D" id="3.40.50.300">
    <property type="entry name" value="P-loop containing nucleotide triphosphate hydrolases"/>
    <property type="match status" value="2"/>
</dbReference>
<feature type="domain" description="ABC transporter" evidence="9">
    <location>
        <begin position="257"/>
        <end position="502"/>
    </location>
</feature>
<dbReference type="KEGG" id="gob:Gobs_2643"/>
<comment type="subcellular location">
    <subcellularLocation>
        <location evidence="1">Cell membrane</location>
        <topology evidence="1">Peripheral membrane protein</topology>
    </subcellularLocation>
</comment>
<evidence type="ECO:0000313" key="10">
    <source>
        <dbReference type="EMBL" id="ADB75278.1"/>
    </source>
</evidence>
<dbReference type="AlphaFoldDB" id="D2S5J8"/>
<dbReference type="CDD" id="cd03216">
    <property type="entry name" value="ABC_Carb_Monos_I"/>
    <property type="match status" value="1"/>
</dbReference>
<dbReference type="GO" id="GO:0005524">
    <property type="term" value="F:ATP binding"/>
    <property type="evidence" value="ECO:0007669"/>
    <property type="project" value="UniProtKB-KW"/>
</dbReference>
<sequence>MTVVLEVRDVVQEYPGVRALKGVSLSVLAGQVLGLVGENGAGKSTLIRILGGIEQPVNGTVLVRGEPQHFRGSADSQAAGISVVSQEFRLVPQLSVADNIFLGHELTSGGVVARAKARERAAALLNTLGMDLDPGRLISSLTVGDRQMVEIARALSRDFDVLIMDEPTAALNGAEIVRLHAIVERLAGQGKAVVYVSHHLDEIFDICHDVAVLRDGNLVVTAPTASLDEPHLVEHMLGRRPQTFERGGDGAATADPARPPRLEVDRLKLAGFDEPFSLRAGRGEILGLAGLVGSGRTELTRALFGDLATLAGTVTIDGRPVRPTSTKDAIRAGLFMLSEDRKGEGILPHLDVTENAMISRLRSSLRGRSRFAPSRTDETAQFERLRQDMRIRVPHGRQLIGNLSGGNQQKVLFGRALLSGCKVLLLNEPTRGVDVGAKIEIYQLIRRLADDGVSVVVSSSDAPELAAIADRCLVYFAGRQVSELRGRDVTEENIVAASVGQAAGGDVHV</sequence>
<evidence type="ECO:0000256" key="8">
    <source>
        <dbReference type="ARBA" id="ARBA00023136"/>
    </source>
</evidence>
<dbReference type="InterPro" id="IPR050107">
    <property type="entry name" value="ABC_carbohydrate_import_ATPase"/>
</dbReference>
<dbReference type="PANTHER" id="PTHR43790">
    <property type="entry name" value="CARBOHYDRATE TRANSPORT ATP-BINDING PROTEIN MG119-RELATED"/>
    <property type="match status" value="1"/>
</dbReference>
<dbReference type="GO" id="GO:0005886">
    <property type="term" value="C:plasma membrane"/>
    <property type="evidence" value="ECO:0007669"/>
    <property type="project" value="UniProtKB-SubCell"/>
</dbReference>